<keyword evidence="1" id="KW-0547">Nucleotide-binding</keyword>
<dbReference type="PANTHER" id="PTHR42759:SF1">
    <property type="entry name" value="MAGNESIUM-CHELATASE SUBUNIT CHLD"/>
    <property type="match status" value="1"/>
</dbReference>
<evidence type="ECO:0000256" key="3">
    <source>
        <dbReference type="ARBA" id="ARBA00061607"/>
    </source>
</evidence>
<organism evidence="6 7">
    <name type="scientific">Pleionea mediterranea</name>
    <dbReference type="NCBI Taxonomy" id="523701"/>
    <lineage>
        <taxon>Bacteria</taxon>
        <taxon>Pseudomonadati</taxon>
        <taxon>Pseudomonadota</taxon>
        <taxon>Gammaproteobacteria</taxon>
        <taxon>Oceanospirillales</taxon>
        <taxon>Pleioneaceae</taxon>
        <taxon>Pleionea</taxon>
    </lineage>
</organism>
<proteinExistence type="inferred from homology"/>
<evidence type="ECO:0000313" key="6">
    <source>
        <dbReference type="EMBL" id="PWK52997.1"/>
    </source>
</evidence>
<comment type="caution">
    <text evidence="6">The sequence shown here is derived from an EMBL/GenBank/DDBJ whole genome shotgun (WGS) entry which is preliminary data.</text>
</comment>
<evidence type="ECO:0000259" key="5">
    <source>
        <dbReference type="SMART" id="SM00382"/>
    </source>
</evidence>
<keyword evidence="2" id="KW-0067">ATP-binding</keyword>
<dbReference type="SUPFAM" id="SSF52540">
    <property type="entry name" value="P-loop containing nucleoside triphosphate hydrolases"/>
    <property type="match status" value="1"/>
</dbReference>
<dbReference type="CDD" id="cd00009">
    <property type="entry name" value="AAA"/>
    <property type="match status" value="1"/>
</dbReference>
<dbReference type="PIRSF" id="PIRSF002849">
    <property type="entry name" value="AAA_ATPase_chaperone_MoxR_prd"/>
    <property type="match status" value="1"/>
</dbReference>
<dbReference type="Gene3D" id="1.10.8.80">
    <property type="entry name" value="Magnesium chelatase subunit I, C-Terminal domain"/>
    <property type="match status" value="1"/>
</dbReference>
<evidence type="ECO:0000256" key="1">
    <source>
        <dbReference type="ARBA" id="ARBA00022741"/>
    </source>
</evidence>
<dbReference type="InterPro" id="IPR003593">
    <property type="entry name" value="AAA+_ATPase"/>
</dbReference>
<dbReference type="InterPro" id="IPR041628">
    <property type="entry name" value="ChlI/MoxR_AAA_lid"/>
</dbReference>
<dbReference type="Proteomes" id="UP000245790">
    <property type="component" value="Unassembled WGS sequence"/>
</dbReference>
<keyword evidence="7" id="KW-1185">Reference proteome</keyword>
<feature type="domain" description="AAA+ ATPase" evidence="5">
    <location>
        <begin position="65"/>
        <end position="206"/>
    </location>
</feature>
<feature type="compositionally biased region" description="Polar residues" evidence="4">
    <location>
        <begin position="1"/>
        <end position="15"/>
    </location>
</feature>
<dbReference type="AlphaFoldDB" id="A0A316GEB5"/>
<dbReference type="GO" id="GO:0005524">
    <property type="term" value="F:ATP binding"/>
    <property type="evidence" value="ECO:0007669"/>
    <property type="project" value="UniProtKB-KW"/>
</dbReference>
<dbReference type="Pfam" id="PF17863">
    <property type="entry name" value="AAA_lid_2"/>
    <property type="match status" value="1"/>
</dbReference>
<protein>
    <submittedName>
        <fullName evidence="6">MoxR-like ATPase</fullName>
    </submittedName>
</protein>
<evidence type="ECO:0000256" key="4">
    <source>
        <dbReference type="SAM" id="MobiDB-lite"/>
    </source>
</evidence>
<dbReference type="InterPro" id="IPR011703">
    <property type="entry name" value="ATPase_AAA-3"/>
</dbReference>
<dbReference type="InterPro" id="IPR050764">
    <property type="entry name" value="CbbQ/NirQ/NorQ/GpvN"/>
</dbReference>
<dbReference type="Pfam" id="PF07726">
    <property type="entry name" value="AAA_3"/>
    <property type="match status" value="1"/>
</dbReference>
<dbReference type="FunFam" id="3.40.50.300:FF:000640">
    <property type="entry name" value="MoxR family ATPase"/>
    <property type="match status" value="1"/>
</dbReference>
<feature type="region of interest" description="Disordered" evidence="4">
    <location>
        <begin position="1"/>
        <end position="29"/>
    </location>
</feature>
<comment type="similarity">
    <text evidence="3">Belongs to the MoxR family.</text>
</comment>
<dbReference type="SMART" id="SM00382">
    <property type="entry name" value="AAA"/>
    <property type="match status" value="1"/>
</dbReference>
<reference evidence="6 7" key="1">
    <citation type="submission" date="2018-05" db="EMBL/GenBank/DDBJ databases">
        <title>Genomic Encyclopedia of Type Strains, Phase IV (KMG-IV): sequencing the most valuable type-strain genomes for metagenomic binning, comparative biology and taxonomic classification.</title>
        <authorList>
            <person name="Goeker M."/>
        </authorList>
    </citation>
    <scope>NUCLEOTIDE SEQUENCE [LARGE SCALE GENOMIC DNA]</scope>
    <source>
        <strain evidence="6 7">DSM 25350</strain>
    </source>
</reference>
<accession>A0A316GEB5</accession>
<dbReference type="Gene3D" id="3.40.50.300">
    <property type="entry name" value="P-loop containing nucleotide triphosphate hydrolases"/>
    <property type="match status" value="1"/>
</dbReference>
<dbReference type="GO" id="GO:0016887">
    <property type="term" value="F:ATP hydrolysis activity"/>
    <property type="evidence" value="ECO:0007669"/>
    <property type="project" value="InterPro"/>
</dbReference>
<gene>
    <name evidence="6" type="ORF">C8D97_104215</name>
</gene>
<dbReference type="RefSeq" id="WP_245411406.1">
    <property type="nucleotide sequence ID" value="NZ_QGGU01000004.1"/>
</dbReference>
<dbReference type="PANTHER" id="PTHR42759">
    <property type="entry name" value="MOXR FAMILY PROTEIN"/>
    <property type="match status" value="1"/>
</dbReference>
<dbReference type="InterPro" id="IPR027417">
    <property type="entry name" value="P-loop_NTPase"/>
</dbReference>
<dbReference type="EMBL" id="QGGU01000004">
    <property type="protein sequence ID" value="PWK52997.1"/>
    <property type="molecule type" value="Genomic_DNA"/>
</dbReference>
<evidence type="ECO:0000313" key="7">
    <source>
        <dbReference type="Proteomes" id="UP000245790"/>
    </source>
</evidence>
<sequence>MIDNETPQADQSMSDGTLDRNSDNTTDNNSVSQCAELISQMKQQISQVLIGQDQVLQQSLVCLFASGHLLLEGVPGIGKTLLVKALAKTFGGKFSRIQFTPDLMPSDVTGHAIYDPKSEQFKMRKGPAFTHLLLADEINRAPAKTQSSLLEVMQEQQITIEGNAYKTETPFMVMATQNPLEQEGTYPLPEAELDRFLMKVQVTYPTTEDEVTLVKNVTTGQLNSYRLLSAIKPIAEPADIEQCQMAAANIDVDDSLFDYAVRIVAATRDWSGIRVGASPRASIALIRCARALALIRQQNFITPDEIKSVAMPVLRHRIQLSAELEIEGVAVDDVIDDILSQVDAPRQ</sequence>
<name>A0A316GEB5_9GAMM</name>
<evidence type="ECO:0000256" key="2">
    <source>
        <dbReference type="ARBA" id="ARBA00022840"/>
    </source>
</evidence>